<dbReference type="GO" id="GO:0032259">
    <property type="term" value="P:methylation"/>
    <property type="evidence" value="ECO:0007669"/>
    <property type="project" value="UniProtKB-KW"/>
</dbReference>
<protein>
    <submittedName>
        <fullName evidence="4">Methyltransferase domain-containing protein</fullName>
    </submittedName>
</protein>
<dbReference type="Proteomes" id="UP000257131">
    <property type="component" value="Unassembled WGS sequence"/>
</dbReference>
<keyword evidence="4" id="KW-0808">Transferase</keyword>
<dbReference type="GO" id="GO:0008168">
    <property type="term" value="F:methyltransferase activity"/>
    <property type="evidence" value="ECO:0007669"/>
    <property type="project" value="UniProtKB-KW"/>
</dbReference>
<dbReference type="PANTHER" id="PTHR47739:SF1">
    <property type="entry name" value="TRNA1(VAL) (ADENINE(37)-N6)-METHYLTRANSFERASE"/>
    <property type="match status" value="1"/>
</dbReference>
<evidence type="ECO:0000313" key="5">
    <source>
        <dbReference type="Proteomes" id="UP000257131"/>
    </source>
</evidence>
<gene>
    <name evidence="4" type="ORF">DRV84_04700</name>
</gene>
<evidence type="ECO:0000256" key="1">
    <source>
        <dbReference type="ARBA" id="ARBA00022603"/>
    </source>
</evidence>
<dbReference type="Gene3D" id="3.40.50.150">
    <property type="entry name" value="Vaccinia Virus protein VP39"/>
    <property type="match status" value="1"/>
</dbReference>
<proteinExistence type="predicted"/>
<keyword evidence="5" id="KW-1185">Reference proteome</keyword>
<keyword evidence="2" id="KW-0949">S-adenosyl-L-methionine</keyword>
<dbReference type="InterPro" id="IPR050210">
    <property type="entry name" value="tRNA_Adenine-N(6)_MTase"/>
</dbReference>
<evidence type="ECO:0000256" key="2">
    <source>
        <dbReference type="ARBA" id="ARBA00022691"/>
    </source>
</evidence>
<sequence length="249" mass="25737">METTEDAFLGGRLTVEQPARGYRAGIDPIVMAAAVPARPGESVLELGCGAGVASLALGARVPGLAQAALELLPEMAALARANAARNALALEVVEGDVAAMPGALKARRFDHVMLNPPWFARTASVPAADAGRETGLGEGAPLATWLAAAAKRLAPRGTLTLIHRAERLPDILSGLPASVGSPEVLPLWPRAGRAARLIVARARAGGRAAFRLHAGEVLHEGAAHPGDREHFTGRLRAVLREGAALDFPA</sequence>
<evidence type="ECO:0000259" key="3">
    <source>
        <dbReference type="Pfam" id="PF05175"/>
    </source>
</evidence>
<feature type="domain" description="Methyltransferase small" evidence="3">
    <location>
        <begin position="32"/>
        <end position="123"/>
    </location>
</feature>
<dbReference type="Pfam" id="PF05175">
    <property type="entry name" value="MTS"/>
    <property type="match status" value="1"/>
</dbReference>
<name>A0A3D9BWL0_9RHOB</name>
<dbReference type="InterPro" id="IPR029063">
    <property type="entry name" value="SAM-dependent_MTases_sf"/>
</dbReference>
<comment type="caution">
    <text evidence="4">The sequence shown here is derived from an EMBL/GenBank/DDBJ whole genome shotgun (WGS) entry which is preliminary data.</text>
</comment>
<dbReference type="EMBL" id="QOHR01000004">
    <property type="protein sequence ID" value="REC57889.1"/>
    <property type="molecule type" value="Genomic_DNA"/>
</dbReference>
<dbReference type="AlphaFoldDB" id="A0A3D9BWL0"/>
<accession>A0A3D9BWL0</accession>
<dbReference type="SUPFAM" id="SSF53335">
    <property type="entry name" value="S-adenosyl-L-methionine-dependent methyltransferases"/>
    <property type="match status" value="1"/>
</dbReference>
<evidence type="ECO:0000313" key="4">
    <source>
        <dbReference type="EMBL" id="REC57889.1"/>
    </source>
</evidence>
<dbReference type="InterPro" id="IPR007848">
    <property type="entry name" value="Small_mtfrase_dom"/>
</dbReference>
<reference evidence="4 5" key="1">
    <citation type="journal article" date="2017" name="Int. J. Syst. Evol. Microbiol.">
        <title>Rhodosalinus sediminis gen. nov., sp. nov., isolated from marine saltern.</title>
        <authorList>
            <person name="Guo L.Y."/>
            <person name="Ling S.K."/>
            <person name="Li C.M."/>
            <person name="Chen G.J."/>
            <person name="Du Z.J."/>
        </authorList>
    </citation>
    <scope>NUCLEOTIDE SEQUENCE [LARGE SCALE GENOMIC DNA]</scope>
    <source>
        <strain evidence="4 5">WDN1C137</strain>
    </source>
</reference>
<dbReference type="PANTHER" id="PTHR47739">
    <property type="entry name" value="TRNA1(VAL) (ADENINE(37)-N6)-METHYLTRANSFERASE"/>
    <property type="match status" value="1"/>
</dbReference>
<organism evidence="4 5">
    <name type="scientific">Rhodosalinus sediminis</name>
    <dbReference type="NCBI Taxonomy" id="1940533"/>
    <lineage>
        <taxon>Bacteria</taxon>
        <taxon>Pseudomonadati</taxon>
        <taxon>Pseudomonadota</taxon>
        <taxon>Alphaproteobacteria</taxon>
        <taxon>Rhodobacterales</taxon>
        <taxon>Paracoccaceae</taxon>
        <taxon>Rhodosalinus</taxon>
    </lineage>
</organism>
<dbReference type="OrthoDB" id="5489421at2"/>
<dbReference type="RefSeq" id="WP_115978726.1">
    <property type="nucleotide sequence ID" value="NZ_QOHR01000004.1"/>
</dbReference>
<keyword evidence="1 4" id="KW-0489">Methyltransferase</keyword>
<dbReference type="CDD" id="cd02440">
    <property type="entry name" value="AdoMet_MTases"/>
    <property type="match status" value="1"/>
</dbReference>